<proteinExistence type="predicted"/>
<feature type="compositionally biased region" description="Low complexity" evidence="1">
    <location>
        <begin position="323"/>
        <end position="333"/>
    </location>
</feature>
<evidence type="ECO:0000313" key="3">
    <source>
        <dbReference type="EMBL" id="OCF36465.1"/>
    </source>
</evidence>
<dbReference type="GO" id="GO:0005737">
    <property type="term" value="C:cytoplasm"/>
    <property type="evidence" value="ECO:0007669"/>
    <property type="project" value="TreeGrafter"/>
</dbReference>
<reference evidence="3 4" key="1">
    <citation type="submission" date="2013-07" db="EMBL/GenBank/DDBJ databases">
        <title>The Genome Sequence of Cryptococcus heveanensis BCC8398.</title>
        <authorList>
            <consortium name="The Broad Institute Genome Sequencing Platform"/>
            <person name="Cuomo C."/>
            <person name="Litvintseva A."/>
            <person name="Chen Y."/>
            <person name="Heitman J."/>
            <person name="Sun S."/>
            <person name="Springer D."/>
            <person name="Dromer F."/>
            <person name="Young S.K."/>
            <person name="Zeng Q."/>
            <person name="Gargeya S."/>
            <person name="Fitzgerald M."/>
            <person name="Abouelleil A."/>
            <person name="Alvarado L."/>
            <person name="Berlin A.M."/>
            <person name="Chapman S.B."/>
            <person name="Dewar J."/>
            <person name="Goldberg J."/>
            <person name="Griggs A."/>
            <person name="Gujja S."/>
            <person name="Hansen M."/>
            <person name="Howarth C."/>
            <person name="Imamovic A."/>
            <person name="Larimer J."/>
            <person name="McCowan C."/>
            <person name="Murphy C."/>
            <person name="Pearson M."/>
            <person name="Priest M."/>
            <person name="Roberts A."/>
            <person name="Saif S."/>
            <person name="Shea T."/>
            <person name="Sykes S."/>
            <person name="Wortman J."/>
            <person name="Nusbaum C."/>
            <person name="Birren B."/>
        </authorList>
    </citation>
    <scope>NUCLEOTIDE SEQUENCE [LARGE SCALE GENOMIC DNA]</scope>
    <source>
        <strain evidence="3 4">BCC8398</strain>
    </source>
</reference>
<dbReference type="PANTHER" id="PTHR43735">
    <property type="entry name" value="APOPTOSIS-INDUCING FACTOR 1"/>
    <property type="match status" value="1"/>
</dbReference>
<dbReference type="Gene3D" id="3.50.50.60">
    <property type="entry name" value="FAD/NAD(P)-binding domain"/>
    <property type="match status" value="3"/>
</dbReference>
<dbReference type="PRINTS" id="PR00368">
    <property type="entry name" value="FADPNR"/>
</dbReference>
<evidence type="ECO:0000313" key="4">
    <source>
        <dbReference type="Proteomes" id="UP000092666"/>
    </source>
</evidence>
<evidence type="ECO:0000256" key="1">
    <source>
        <dbReference type="SAM" id="MobiDB-lite"/>
    </source>
</evidence>
<gene>
    <name evidence="3" type="ORF">I316_01714</name>
</gene>
<evidence type="ECO:0000259" key="2">
    <source>
        <dbReference type="Pfam" id="PF07992"/>
    </source>
</evidence>
<sequence>MTSPLKTVVVLGCAYGGARASKMLAASLPPAWRVIVIDRNSHFNHVYVFPRYAVIPSHAPKAYVPYIHMLDPPKSEADKPLTPPTTPPMESHSPDTYGQYDGPEETIEFEYAVYALGASLPGPVNVWTDIIKNDSDKSGEVKDELEKVFGTKRHGVKWMDASGKKFEKAQNILCVGAGALGIQFASDLKHKYPDKLITLLHSRTRVMPKYPIEFHIALIDGLKKLGVEVVLGERVMTWPEHPELLDGKKKVVTTDHGRTFEADLVLPCTGQKPHVALLAPLAPSLIHPVSGRIRVRPTMQVHPGPIRPAASRATTEDRLASLSLAAPLTPPASERGSVSSSEHEDDHDHEHEHEHDEVPDLSHIFACGDCAETGAIQAGHTAYYQSEVAARNIQRLVNQREAQEGRFELQEDDKELENYKVSAPAIKVTMGLKEGIICNAEGVSMSKDCPEDLSAMVMWPGMNADHMDVNE</sequence>
<feature type="compositionally biased region" description="Basic and acidic residues" evidence="1">
    <location>
        <begin position="341"/>
        <end position="357"/>
    </location>
</feature>
<feature type="domain" description="FAD/NAD(P)-binding" evidence="2">
    <location>
        <begin position="7"/>
        <end position="301"/>
    </location>
</feature>
<dbReference type="PANTHER" id="PTHR43735:SF2">
    <property type="entry name" value="FE-REGULATED PROTEIN 8"/>
    <property type="match status" value="1"/>
</dbReference>
<dbReference type="Proteomes" id="UP000092666">
    <property type="component" value="Unassembled WGS sequence"/>
</dbReference>
<dbReference type="InterPro" id="IPR036188">
    <property type="entry name" value="FAD/NAD-bd_sf"/>
</dbReference>
<accession>A0A1B9GZM7</accession>
<dbReference type="AlphaFoldDB" id="A0A1B9GZM7"/>
<dbReference type="STRING" id="1296120.A0A1B9GZM7"/>
<organism evidence="3 4">
    <name type="scientific">Kwoniella heveanensis BCC8398</name>
    <dbReference type="NCBI Taxonomy" id="1296120"/>
    <lineage>
        <taxon>Eukaryota</taxon>
        <taxon>Fungi</taxon>
        <taxon>Dikarya</taxon>
        <taxon>Basidiomycota</taxon>
        <taxon>Agaricomycotina</taxon>
        <taxon>Tremellomycetes</taxon>
        <taxon>Tremellales</taxon>
        <taxon>Cryptococcaceae</taxon>
        <taxon>Kwoniella</taxon>
    </lineage>
</organism>
<protein>
    <recommendedName>
        <fullName evidence="2">FAD/NAD(P)-binding domain-containing protein</fullName>
    </recommendedName>
</protein>
<keyword evidence="4" id="KW-1185">Reference proteome</keyword>
<feature type="region of interest" description="Disordered" evidence="1">
    <location>
        <begin position="74"/>
        <end position="99"/>
    </location>
</feature>
<feature type="region of interest" description="Disordered" evidence="1">
    <location>
        <begin position="323"/>
        <end position="357"/>
    </location>
</feature>
<dbReference type="InterPro" id="IPR023753">
    <property type="entry name" value="FAD/NAD-binding_dom"/>
</dbReference>
<dbReference type="Pfam" id="PF07992">
    <property type="entry name" value="Pyr_redox_2"/>
    <property type="match status" value="1"/>
</dbReference>
<dbReference type="EMBL" id="KI669495">
    <property type="protein sequence ID" value="OCF36465.1"/>
    <property type="molecule type" value="Genomic_DNA"/>
</dbReference>
<dbReference type="SUPFAM" id="SSF51905">
    <property type="entry name" value="FAD/NAD(P)-binding domain"/>
    <property type="match status" value="1"/>
</dbReference>
<name>A0A1B9GZM7_9TREE</name>
<dbReference type="GO" id="GO:0050660">
    <property type="term" value="F:flavin adenine dinucleotide binding"/>
    <property type="evidence" value="ECO:0007669"/>
    <property type="project" value="TreeGrafter"/>
</dbReference>
<dbReference type="OrthoDB" id="202203at2759"/>
<dbReference type="GO" id="GO:0004174">
    <property type="term" value="F:electron-transferring-flavoprotein dehydrogenase activity"/>
    <property type="evidence" value="ECO:0007669"/>
    <property type="project" value="TreeGrafter"/>
</dbReference>
<dbReference type="FunFam" id="3.50.50.60:FF:000380">
    <property type="entry name" value="Chromosome 1, whole genome shotgun sequence"/>
    <property type="match status" value="1"/>
</dbReference>
<reference evidence="4" key="2">
    <citation type="submission" date="2013-12" db="EMBL/GenBank/DDBJ databases">
        <title>Evolution of pathogenesis and genome organization in the Tremellales.</title>
        <authorList>
            <person name="Cuomo C."/>
            <person name="Litvintseva A."/>
            <person name="Heitman J."/>
            <person name="Chen Y."/>
            <person name="Sun S."/>
            <person name="Springer D."/>
            <person name="Dromer F."/>
            <person name="Young S."/>
            <person name="Zeng Q."/>
            <person name="Chapman S."/>
            <person name="Gujja S."/>
            <person name="Saif S."/>
            <person name="Birren B."/>
        </authorList>
    </citation>
    <scope>NUCLEOTIDE SEQUENCE [LARGE SCALE GENOMIC DNA]</scope>
    <source>
        <strain evidence="4">BCC8398</strain>
    </source>
</reference>